<dbReference type="PRINTS" id="PR00032">
    <property type="entry name" value="HTHARAC"/>
</dbReference>
<dbReference type="SMART" id="SM00342">
    <property type="entry name" value="HTH_ARAC"/>
    <property type="match status" value="1"/>
</dbReference>
<dbReference type="PANTHER" id="PTHR46796">
    <property type="entry name" value="HTH-TYPE TRANSCRIPTIONAL ACTIVATOR RHAS-RELATED"/>
    <property type="match status" value="1"/>
</dbReference>
<evidence type="ECO:0000256" key="3">
    <source>
        <dbReference type="ARBA" id="ARBA00023163"/>
    </source>
</evidence>
<dbReference type="Proteomes" id="UP001526201">
    <property type="component" value="Unassembled WGS sequence"/>
</dbReference>
<dbReference type="InterPro" id="IPR018060">
    <property type="entry name" value="HTH_AraC"/>
</dbReference>
<keyword evidence="2" id="KW-0238">DNA-binding</keyword>
<dbReference type="Gene3D" id="1.10.10.60">
    <property type="entry name" value="Homeodomain-like"/>
    <property type="match status" value="1"/>
</dbReference>
<dbReference type="InterPro" id="IPR009057">
    <property type="entry name" value="Homeodomain-like_sf"/>
</dbReference>
<evidence type="ECO:0000259" key="4">
    <source>
        <dbReference type="PROSITE" id="PS01124"/>
    </source>
</evidence>
<sequence>MEANTVVAPRDFDDWREHICRTFVPLRAHCADNGRGFSGDVESTNLGAVILAEVTASGAVVERTARLIRQDDPELYKFGLLVSGECVVEQRGRQAHLRAGDFAIYDTSRPYRIAFGDNFRMTIAMFPRSLVRLPAAKMADLTALRLAGDTGLGSLIAPLIRGLSAGVSDGRPVIAHHLGDAVVDLVTAAFAQQLQAPLDPATSTAQRKLLVQATTYIDDHLHDPDLSSKTIAEAHFVSVRLVQKAFEADGTSVSSLIRSRRLERCRRDLVDPGCLHLPIAYVGHRWGFPDPAYFSRVFRNAYGLSPREFRKVHAAG</sequence>
<feature type="domain" description="HTH araC/xylS-type" evidence="4">
    <location>
        <begin position="211"/>
        <end position="312"/>
    </location>
</feature>
<dbReference type="InterPro" id="IPR035418">
    <property type="entry name" value="AraC-bd_2"/>
</dbReference>
<keyword evidence="3" id="KW-0804">Transcription</keyword>
<gene>
    <name evidence="5" type="ORF">H7J73_02845</name>
</gene>
<proteinExistence type="predicted"/>
<dbReference type="RefSeq" id="WP_264065728.1">
    <property type="nucleotide sequence ID" value="NZ_JACKTY010000012.1"/>
</dbReference>
<dbReference type="SUPFAM" id="SSF46689">
    <property type="entry name" value="Homeodomain-like"/>
    <property type="match status" value="1"/>
</dbReference>
<name>A0ABT3C682_9MYCO</name>
<keyword evidence="1" id="KW-0805">Transcription regulation</keyword>
<evidence type="ECO:0000313" key="6">
    <source>
        <dbReference type="Proteomes" id="UP001526201"/>
    </source>
</evidence>
<evidence type="ECO:0000256" key="2">
    <source>
        <dbReference type="ARBA" id="ARBA00023125"/>
    </source>
</evidence>
<dbReference type="InterPro" id="IPR020449">
    <property type="entry name" value="Tscrpt_reg_AraC-type_HTH"/>
</dbReference>
<reference evidence="5 6" key="1">
    <citation type="journal article" date="2022" name="BMC Genomics">
        <title>Comparative genome analysis of mycobacteria focusing on tRNA and non-coding RNA.</title>
        <authorList>
            <person name="Behra P.R.K."/>
            <person name="Pettersson B.M.F."/>
            <person name="Ramesh M."/>
            <person name="Das S."/>
            <person name="Dasgupta S."/>
            <person name="Kirsebom L.A."/>
        </authorList>
    </citation>
    <scope>NUCLEOTIDE SEQUENCE [LARGE SCALE GENOMIC DNA]</scope>
    <source>
        <strain evidence="5 6">DSM 44078</strain>
    </source>
</reference>
<dbReference type="EMBL" id="JACKTY010000012">
    <property type="protein sequence ID" value="MCV7224978.1"/>
    <property type="molecule type" value="Genomic_DNA"/>
</dbReference>
<organism evidence="5 6">
    <name type="scientific">Mycolicibacterium komossense</name>
    <dbReference type="NCBI Taxonomy" id="1779"/>
    <lineage>
        <taxon>Bacteria</taxon>
        <taxon>Bacillati</taxon>
        <taxon>Actinomycetota</taxon>
        <taxon>Actinomycetes</taxon>
        <taxon>Mycobacteriales</taxon>
        <taxon>Mycobacteriaceae</taxon>
        <taxon>Mycolicibacterium</taxon>
    </lineage>
</organism>
<evidence type="ECO:0000313" key="5">
    <source>
        <dbReference type="EMBL" id="MCV7224978.1"/>
    </source>
</evidence>
<accession>A0ABT3C682</accession>
<dbReference type="PROSITE" id="PS01124">
    <property type="entry name" value="HTH_ARAC_FAMILY_2"/>
    <property type="match status" value="1"/>
</dbReference>
<dbReference type="Pfam" id="PF12833">
    <property type="entry name" value="HTH_18"/>
    <property type="match status" value="1"/>
</dbReference>
<evidence type="ECO:0000256" key="1">
    <source>
        <dbReference type="ARBA" id="ARBA00023015"/>
    </source>
</evidence>
<dbReference type="PANTHER" id="PTHR46796:SF6">
    <property type="entry name" value="ARAC SUBFAMILY"/>
    <property type="match status" value="1"/>
</dbReference>
<keyword evidence="6" id="KW-1185">Reference proteome</keyword>
<dbReference type="InterPro" id="IPR050204">
    <property type="entry name" value="AraC_XylS_family_regulators"/>
</dbReference>
<protein>
    <submittedName>
        <fullName evidence="5">Helix-turn-helix domain-containing protein</fullName>
    </submittedName>
</protein>
<comment type="caution">
    <text evidence="5">The sequence shown here is derived from an EMBL/GenBank/DDBJ whole genome shotgun (WGS) entry which is preliminary data.</text>
</comment>
<dbReference type="Pfam" id="PF14525">
    <property type="entry name" value="AraC_binding_2"/>
    <property type="match status" value="1"/>
</dbReference>